<protein>
    <recommendedName>
        <fullName evidence="3">O-methyltransferase</fullName>
    </recommendedName>
</protein>
<gene>
    <name evidence="1" type="ORF">NMU02_01040</name>
</gene>
<dbReference type="InterPro" id="IPR029063">
    <property type="entry name" value="SAM-dependent_MTases_sf"/>
</dbReference>
<dbReference type="Gene3D" id="3.40.50.150">
    <property type="entry name" value="Vaccinia Virus protein VP39"/>
    <property type="match status" value="1"/>
</dbReference>
<evidence type="ECO:0000313" key="1">
    <source>
        <dbReference type="EMBL" id="MCP9610679.1"/>
    </source>
</evidence>
<reference evidence="1 2" key="1">
    <citation type="submission" date="2022-07" db="EMBL/GenBank/DDBJ databases">
        <title>Fecal culturing of patients with breast cancer.</title>
        <authorList>
            <person name="Teng N.M.Y."/>
            <person name="Kiu R."/>
            <person name="Evans R."/>
            <person name="Baker D.J."/>
            <person name="Zenner C."/>
            <person name="Robinson S.D."/>
            <person name="Hall L.J."/>
        </authorList>
    </citation>
    <scope>NUCLEOTIDE SEQUENCE [LARGE SCALE GENOMIC DNA]</scope>
    <source>
        <strain evidence="1 2">LH1063</strain>
    </source>
</reference>
<accession>A0ABT1ME84</accession>
<dbReference type="Proteomes" id="UP001205603">
    <property type="component" value="Unassembled WGS sequence"/>
</dbReference>
<proteinExistence type="predicted"/>
<evidence type="ECO:0008006" key="3">
    <source>
        <dbReference type="Google" id="ProtNLM"/>
    </source>
</evidence>
<dbReference type="RefSeq" id="WP_255025217.1">
    <property type="nucleotide sequence ID" value="NZ_JANDHW010000001.1"/>
</dbReference>
<keyword evidence="2" id="KW-1185">Reference proteome</keyword>
<organism evidence="1 2">
    <name type="scientific">Coprobacter tertius</name>
    <dbReference type="NCBI Taxonomy" id="2944915"/>
    <lineage>
        <taxon>Bacteria</taxon>
        <taxon>Pseudomonadati</taxon>
        <taxon>Bacteroidota</taxon>
        <taxon>Bacteroidia</taxon>
        <taxon>Bacteroidales</taxon>
        <taxon>Barnesiellaceae</taxon>
        <taxon>Coprobacter</taxon>
    </lineage>
</organism>
<evidence type="ECO:0000313" key="2">
    <source>
        <dbReference type="Proteomes" id="UP001205603"/>
    </source>
</evidence>
<sequence>MAKRILRKYYIKTIRRLRHRKGYGVHSPFAYNLITKVIEEPFMYYCYNEIERLKKEVLPLYTENISTGKRKKISFKKGTLLFRLVNHFKPQHILEIGSSWGISTLYLYEGNPSAELRSIEPDKLVCGVAREITSSFLSPDTFSDGALFEAIDNYLLQYPCLQFVCIHRLANEQDYPLLLDRLQNHLGPETVIVIDEINGNRARKVFWTGWMENNNVRVTMDLYDIGLIFCNPKLNKQDYVVAF</sequence>
<dbReference type="SUPFAM" id="SSF53335">
    <property type="entry name" value="S-adenosyl-L-methionine-dependent methyltransferases"/>
    <property type="match status" value="1"/>
</dbReference>
<dbReference type="EMBL" id="JANDHW010000001">
    <property type="protein sequence ID" value="MCP9610679.1"/>
    <property type="molecule type" value="Genomic_DNA"/>
</dbReference>
<name>A0ABT1ME84_9BACT</name>
<comment type="caution">
    <text evidence="1">The sequence shown here is derived from an EMBL/GenBank/DDBJ whole genome shotgun (WGS) entry which is preliminary data.</text>
</comment>